<accession>A0A267GSV4</accession>
<comment type="caution">
    <text evidence="2">The sequence shown here is derived from an EMBL/GenBank/DDBJ whole genome shotgun (WGS) entry which is preliminary data.</text>
</comment>
<keyword evidence="3" id="KW-1185">Reference proteome</keyword>
<feature type="region of interest" description="Disordered" evidence="1">
    <location>
        <begin position="188"/>
        <end position="245"/>
    </location>
</feature>
<dbReference type="AlphaFoldDB" id="A0A267GSV4"/>
<dbReference type="Proteomes" id="UP000215902">
    <property type="component" value="Unassembled WGS sequence"/>
</dbReference>
<protein>
    <submittedName>
        <fullName evidence="2">Uncharacterized protein</fullName>
    </submittedName>
</protein>
<sequence>VNLLSKDMSLSDAIKNSCLDSMVRLIGPYTLVTELSNDGHWHIYLSNGDSVLYADLGNNEIDDLQTRLGLTNRQGVVNLIGACLRELQQPPTTPGAPLTLQLPVAGVQISLNPPADQAAYRRRLFCLLSSRTHDLSARLDASRRDLEAARSGGGASTAVSLAKQLGAAAAGGAGGAGGRRAVRTALPGMSLLNPMQRKRPAARGVVLNHVDDEDEDDDDEEEAKEKKKGDDKKDNAASKGKQRRS</sequence>
<gene>
    <name evidence="2" type="ORF">BOX15_Mlig032148g1</name>
</gene>
<name>A0A267GSV4_9PLAT</name>
<evidence type="ECO:0000313" key="2">
    <source>
        <dbReference type="EMBL" id="PAA89085.1"/>
    </source>
</evidence>
<feature type="non-terminal residue" evidence="2">
    <location>
        <position position="1"/>
    </location>
</feature>
<dbReference type="EMBL" id="NIVC01000166">
    <property type="protein sequence ID" value="PAA89085.1"/>
    <property type="molecule type" value="Genomic_DNA"/>
</dbReference>
<feature type="compositionally biased region" description="Basic and acidic residues" evidence="1">
    <location>
        <begin position="223"/>
        <end position="236"/>
    </location>
</feature>
<organism evidence="2 3">
    <name type="scientific">Macrostomum lignano</name>
    <dbReference type="NCBI Taxonomy" id="282301"/>
    <lineage>
        <taxon>Eukaryota</taxon>
        <taxon>Metazoa</taxon>
        <taxon>Spiralia</taxon>
        <taxon>Lophotrochozoa</taxon>
        <taxon>Platyhelminthes</taxon>
        <taxon>Rhabditophora</taxon>
        <taxon>Macrostomorpha</taxon>
        <taxon>Macrostomida</taxon>
        <taxon>Macrostomidae</taxon>
        <taxon>Macrostomum</taxon>
    </lineage>
</organism>
<feature type="compositionally biased region" description="Acidic residues" evidence="1">
    <location>
        <begin position="211"/>
        <end position="222"/>
    </location>
</feature>
<evidence type="ECO:0000313" key="3">
    <source>
        <dbReference type="Proteomes" id="UP000215902"/>
    </source>
</evidence>
<proteinExistence type="predicted"/>
<evidence type="ECO:0000256" key="1">
    <source>
        <dbReference type="SAM" id="MobiDB-lite"/>
    </source>
</evidence>
<reference evidence="2 3" key="1">
    <citation type="submission" date="2017-06" db="EMBL/GenBank/DDBJ databases">
        <title>A platform for efficient transgenesis in Macrostomum lignano, a flatworm model organism for stem cell research.</title>
        <authorList>
            <person name="Berezikov E."/>
        </authorList>
    </citation>
    <scope>NUCLEOTIDE SEQUENCE [LARGE SCALE GENOMIC DNA]</scope>
    <source>
        <strain evidence="2">DV1</strain>
        <tissue evidence="2">Whole organism</tissue>
    </source>
</reference>